<evidence type="ECO:0000313" key="11">
    <source>
        <dbReference type="EMBL" id="MCL7047071.1"/>
    </source>
</evidence>
<keyword evidence="4 9" id="KW-0547">Nucleotide-binding</keyword>
<proteinExistence type="inferred from homology"/>
<accession>A0AA42B1M1</accession>
<dbReference type="Proteomes" id="UP001177140">
    <property type="component" value="Unassembled WGS sequence"/>
</dbReference>
<dbReference type="GO" id="GO:0006429">
    <property type="term" value="P:leucyl-tRNA aminoacylation"/>
    <property type="evidence" value="ECO:0007669"/>
    <property type="project" value="InterPro"/>
</dbReference>
<evidence type="ECO:0000256" key="8">
    <source>
        <dbReference type="ARBA" id="ARBA00030520"/>
    </source>
</evidence>
<evidence type="ECO:0000256" key="6">
    <source>
        <dbReference type="ARBA" id="ARBA00022917"/>
    </source>
</evidence>
<organism evidence="11 12">
    <name type="scientific">Papaver nudicaule</name>
    <name type="common">Iceland poppy</name>
    <dbReference type="NCBI Taxonomy" id="74823"/>
    <lineage>
        <taxon>Eukaryota</taxon>
        <taxon>Viridiplantae</taxon>
        <taxon>Streptophyta</taxon>
        <taxon>Embryophyta</taxon>
        <taxon>Tracheophyta</taxon>
        <taxon>Spermatophyta</taxon>
        <taxon>Magnoliopsida</taxon>
        <taxon>Ranunculales</taxon>
        <taxon>Papaveraceae</taxon>
        <taxon>Papaveroideae</taxon>
        <taxon>Papaver</taxon>
    </lineage>
</organism>
<gene>
    <name evidence="11" type="ORF">MKW94_014007</name>
</gene>
<dbReference type="SUPFAM" id="SSF50677">
    <property type="entry name" value="ValRS/IleRS/LeuRS editing domain"/>
    <property type="match status" value="1"/>
</dbReference>
<dbReference type="EMBL" id="JAJJMA010289090">
    <property type="protein sequence ID" value="MCL7047071.1"/>
    <property type="molecule type" value="Genomic_DNA"/>
</dbReference>
<keyword evidence="5 9" id="KW-0067">ATP-binding</keyword>
<dbReference type="GO" id="GO:0002161">
    <property type="term" value="F:aminoacyl-tRNA deacylase activity"/>
    <property type="evidence" value="ECO:0007669"/>
    <property type="project" value="InterPro"/>
</dbReference>
<dbReference type="InterPro" id="IPR004493">
    <property type="entry name" value="Leu-tRNA-synth_Ia_arc/euk"/>
</dbReference>
<dbReference type="Pfam" id="PF00133">
    <property type="entry name" value="tRNA-synt_1"/>
    <property type="match status" value="1"/>
</dbReference>
<evidence type="ECO:0000256" key="3">
    <source>
        <dbReference type="ARBA" id="ARBA00022598"/>
    </source>
</evidence>
<dbReference type="SUPFAM" id="SSF52374">
    <property type="entry name" value="Nucleotidylyl transferase"/>
    <property type="match status" value="1"/>
</dbReference>
<name>A0AA42B1M1_PAPNU</name>
<keyword evidence="3 9" id="KW-0436">Ligase</keyword>
<keyword evidence="7 9" id="KW-0030">Aminoacyl-tRNA synthetase</keyword>
<dbReference type="AlphaFoldDB" id="A0AA42B1M1"/>
<comment type="caution">
    <text evidence="11">The sequence shown here is derived from an EMBL/GenBank/DDBJ whole genome shotgun (WGS) entry which is preliminary data.</text>
</comment>
<evidence type="ECO:0000256" key="7">
    <source>
        <dbReference type="ARBA" id="ARBA00023146"/>
    </source>
</evidence>
<dbReference type="EC" id="6.1.1.4" evidence="2"/>
<dbReference type="InterPro" id="IPR002300">
    <property type="entry name" value="aa-tRNA-synth_Ia"/>
</dbReference>
<evidence type="ECO:0000256" key="4">
    <source>
        <dbReference type="ARBA" id="ARBA00022741"/>
    </source>
</evidence>
<dbReference type="InterPro" id="IPR001412">
    <property type="entry name" value="aa-tRNA-synth_I_CS"/>
</dbReference>
<dbReference type="InterPro" id="IPR014729">
    <property type="entry name" value="Rossmann-like_a/b/a_fold"/>
</dbReference>
<dbReference type="Gene3D" id="3.40.50.620">
    <property type="entry name" value="HUPs"/>
    <property type="match status" value="1"/>
</dbReference>
<comment type="similarity">
    <text evidence="1 9">Belongs to the class-I aminoacyl-tRNA synthetase family.</text>
</comment>
<dbReference type="Gene3D" id="3.90.740.10">
    <property type="entry name" value="Valyl/Leucyl/Isoleucyl-tRNA synthetase, editing domain"/>
    <property type="match status" value="1"/>
</dbReference>
<keyword evidence="6 9" id="KW-0648">Protein biosynthesis</keyword>
<dbReference type="PROSITE" id="PS00178">
    <property type="entry name" value="AA_TRNA_LIGASE_I"/>
    <property type="match status" value="1"/>
</dbReference>
<reference evidence="11" key="1">
    <citation type="submission" date="2022-03" db="EMBL/GenBank/DDBJ databases">
        <title>A functionally conserved STORR gene fusion in Papaver species that diverged 16.8 million years ago.</title>
        <authorList>
            <person name="Catania T."/>
        </authorList>
    </citation>
    <scope>NUCLEOTIDE SEQUENCE</scope>
    <source>
        <strain evidence="11">S-191538</strain>
    </source>
</reference>
<evidence type="ECO:0000313" key="12">
    <source>
        <dbReference type="Proteomes" id="UP001177140"/>
    </source>
</evidence>
<feature type="domain" description="Aminoacyl-tRNA synthetase class Ia" evidence="10">
    <location>
        <begin position="25"/>
        <end position="90"/>
    </location>
</feature>
<sequence>MANKEMDGAKNYSRRNKLLEIERTVQTWWEENDVFRAESFEKPPEPGEKFFGNFPYPYMNGKLHLGHAFSLSKVEFAAAYHRLRGANVERFGNPPVFPSKEDQIVNEVPEPESRKTEPVKVKKFGLSDAEISKFQDPSHWLIYFPPIAKEELKAFGLGCDWRRSFIATDMNPFYDCQGLRYAIYSPLDGQPCGDHDRASGEGVQPQEYTLVKMEVVPPFPAKLGALEGKRVFLAAATLRPETMYGQTNAWVLAEGKYGAYEISETDVFVITEKAALNLDYQNLSRVPEKPTCLVELIGQDLIGLPLRSPLSVNEIIYTLPMMNVLTDKGTGIVTCSKFGVKDEWILPFEVVPIINIPEFGDGDKSAEKVCMDLNIQSQKEKEKLAEAKRLTYLKGFTEGRMLAVAGEYAGMKVQDAKPLIRNTLLENSQAVSYSEPEKKVMSRVCCGPYRSMVHYISRGLLHAW</sequence>
<dbReference type="GO" id="GO:0048608">
    <property type="term" value="P:reproductive structure development"/>
    <property type="evidence" value="ECO:0007669"/>
    <property type="project" value="UniProtKB-ARBA"/>
</dbReference>
<evidence type="ECO:0000259" key="10">
    <source>
        <dbReference type="Pfam" id="PF00133"/>
    </source>
</evidence>
<dbReference type="InterPro" id="IPR009008">
    <property type="entry name" value="Val/Leu/Ile-tRNA-synth_edit"/>
</dbReference>
<dbReference type="PANTHER" id="PTHR45794:SF1">
    <property type="entry name" value="LEUCINE--TRNA LIGASE, CYTOPLASMIC"/>
    <property type="match status" value="1"/>
</dbReference>
<dbReference type="GO" id="GO:0009791">
    <property type="term" value="P:post-embryonic development"/>
    <property type="evidence" value="ECO:0007669"/>
    <property type="project" value="UniProtKB-ARBA"/>
</dbReference>
<dbReference type="GO" id="GO:0004823">
    <property type="term" value="F:leucine-tRNA ligase activity"/>
    <property type="evidence" value="ECO:0007669"/>
    <property type="project" value="UniProtKB-EC"/>
</dbReference>
<evidence type="ECO:0000256" key="2">
    <source>
        <dbReference type="ARBA" id="ARBA00013164"/>
    </source>
</evidence>
<dbReference type="GO" id="GO:0005524">
    <property type="term" value="F:ATP binding"/>
    <property type="evidence" value="ECO:0007669"/>
    <property type="project" value="UniProtKB-KW"/>
</dbReference>
<evidence type="ECO:0000256" key="9">
    <source>
        <dbReference type="RuleBase" id="RU363035"/>
    </source>
</evidence>
<keyword evidence="12" id="KW-1185">Reference proteome</keyword>
<dbReference type="PANTHER" id="PTHR45794">
    <property type="entry name" value="LEUCYL-TRNA SYNTHETASE"/>
    <property type="match status" value="1"/>
</dbReference>
<evidence type="ECO:0000256" key="1">
    <source>
        <dbReference type="ARBA" id="ARBA00005594"/>
    </source>
</evidence>
<evidence type="ECO:0000256" key="5">
    <source>
        <dbReference type="ARBA" id="ARBA00022840"/>
    </source>
</evidence>
<protein>
    <recommendedName>
        <fullName evidence="2">leucine--tRNA ligase</fullName>
        <ecNumber evidence="2">6.1.1.4</ecNumber>
    </recommendedName>
    <alternativeName>
        <fullName evidence="8">Leucyl-tRNA synthetase</fullName>
    </alternativeName>
</protein>